<comment type="subcellular location">
    <subcellularLocation>
        <location evidence="1">Mitochondrion outer membrane</location>
        <topology evidence="1">Single-pass membrane protein</topology>
    </subcellularLocation>
</comment>
<feature type="region of interest" description="Disordered" evidence="11">
    <location>
        <begin position="35"/>
        <end position="66"/>
    </location>
</feature>
<name>A0A3L8DSW6_OOCBI</name>
<feature type="transmembrane region" description="Helical" evidence="12">
    <location>
        <begin position="12"/>
        <end position="29"/>
    </location>
</feature>
<feature type="domain" description="Anaphase-promoting complex subunit 5" evidence="13">
    <location>
        <begin position="509"/>
        <end position="546"/>
    </location>
</feature>
<dbReference type="GO" id="GO:0005741">
    <property type="term" value="C:mitochondrial outer membrane"/>
    <property type="evidence" value="ECO:0007669"/>
    <property type="project" value="UniProtKB-SubCell"/>
</dbReference>
<dbReference type="InterPro" id="IPR026000">
    <property type="entry name" value="Apc5_dom"/>
</dbReference>
<evidence type="ECO:0000313" key="15">
    <source>
        <dbReference type="Proteomes" id="UP000279307"/>
    </source>
</evidence>
<dbReference type="PANTHER" id="PTHR46208:SF1">
    <property type="entry name" value="MITOCHONDRIAL IMPORT RECEPTOR SUBUNIT TOM70"/>
    <property type="match status" value="1"/>
</dbReference>
<evidence type="ECO:0000256" key="2">
    <source>
        <dbReference type="ARBA" id="ARBA00022692"/>
    </source>
</evidence>
<dbReference type="Pfam" id="PF00515">
    <property type="entry name" value="TPR_1"/>
    <property type="match status" value="1"/>
</dbReference>
<evidence type="ECO:0000256" key="3">
    <source>
        <dbReference type="ARBA" id="ARBA00022737"/>
    </source>
</evidence>
<keyword evidence="5 10" id="KW-0802">TPR repeat</keyword>
<evidence type="ECO:0000256" key="11">
    <source>
        <dbReference type="SAM" id="MobiDB-lite"/>
    </source>
</evidence>
<dbReference type="GO" id="GO:0045039">
    <property type="term" value="P:protein insertion into mitochondrial inner membrane"/>
    <property type="evidence" value="ECO:0007669"/>
    <property type="project" value="TreeGrafter"/>
</dbReference>
<evidence type="ECO:0000256" key="10">
    <source>
        <dbReference type="PROSITE-ProRule" id="PRU00339"/>
    </source>
</evidence>
<evidence type="ECO:0000256" key="7">
    <source>
        <dbReference type="ARBA" id="ARBA00023128"/>
    </source>
</evidence>
<comment type="caution">
    <text evidence="14">The sequence shown here is derived from an EMBL/GenBank/DDBJ whole genome shotgun (WGS) entry which is preliminary data.</text>
</comment>
<dbReference type="SMART" id="SM00028">
    <property type="entry name" value="TPR"/>
    <property type="match status" value="8"/>
</dbReference>
<evidence type="ECO:0000256" key="8">
    <source>
        <dbReference type="ARBA" id="ARBA00023136"/>
    </source>
</evidence>
<dbReference type="Gene3D" id="1.25.40.10">
    <property type="entry name" value="Tetratricopeptide repeat domain"/>
    <property type="match status" value="2"/>
</dbReference>
<feature type="repeat" description="TPR" evidence="10">
    <location>
        <begin position="85"/>
        <end position="118"/>
    </location>
</feature>
<keyword evidence="7" id="KW-0496">Mitochondrion</keyword>
<dbReference type="GO" id="GO:0030150">
    <property type="term" value="P:protein import into mitochondrial matrix"/>
    <property type="evidence" value="ECO:0007669"/>
    <property type="project" value="TreeGrafter"/>
</dbReference>
<dbReference type="PANTHER" id="PTHR46208">
    <property type="entry name" value="MITOCHONDRIAL IMPORT RECEPTOR SUBUNIT TOM70"/>
    <property type="match status" value="1"/>
</dbReference>
<protein>
    <recommendedName>
        <fullName evidence="13">Anaphase-promoting complex subunit 5 domain-containing protein</fullName>
    </recommendedName>
</protein>
<feature type="repeat" description="TPR" evidence="10">
    <location>
        <begin position="439"/>
        <end position="472"/>
    </location>
</feature>
<evidence type="ECO:0000256" key="9">
    <source>
        <dbReference type="ARBA" id="ARBA00038030"/>
    </source>
</evidence>
<accession>A0A3L8DSW6</accession>
<evidence type="ECO:0000256" key="5">
    <source>
        <dbReference type="ARBA" id="ARBA00022803"/>
    </source>
</evidence>
<dbReference type="SUPFAM" id="SSF48452">
    <property type="entry name" value="TPR-like"/>
    <property type="match status" value="2"/>
</dbReference>
<dbReference type="InterPro" id="IPR019734">
    <property type="entry name" value="TPR_rpt"/>
</dbReference>
<evidence type="ECO:0000259" key="13">
    <source>
        <dbReference type="Pfam" id="PF12862"/>
    </source>
</evidence>
<dbReference type="Pfam" id="PF12862">
    <property type="entry name" value="ANAPC5"/>
    <property type="match status" value="1"/>
</dbReference>
<evidence type="ECO:0000256" key="6">
    <source>
        <dbReference type="ARBA" id="ARBA00022989"/>
    </source>
</evidence>
<dbReference type="PROSITE" id="PS50005">
    <property type="entry name" value="TPR"/>
    <property type="match status" value="4"/>
</dbReference>
<keyword evidence="8 12" id="KW-0472">Membrane</keyword>
<keyword evidence="3" id="KW-0677">Repeat</keyword>
<keyword evidence="6 12" id="KW-1133">Transmembrane helix</keyword>
<keyword evidence="2 12" id="KW-0812">Transmembrane</keyword>
<evidence type="ECO:0000256" key="12">
    <source>
        <dbReference type="SAM" id="Phobius"/>
    </source>
</evidence>
<sequence length="566" mass="64813">MSTSSSLPKWQLALVVGAPVAIGLSYMYYRNRKGSGTISDKRGNHKTRQDTNANKSRSIDDDASSANNSQVRIVIAGNNQSCKSEMYYKNEGNKQFKMGNYKEAILQYEKAIEVCPKTRNKDMAIFYQNKAAAYEQLKDYATVKQDCTIALELYPEYTKALIRRARALEKLGELEEALIDVNLACLFESYSNPSSLLLADKILEQLGKQHAEADMQNRKFVLPSKHFLRSHLASFTKDPIFSRIKHIDAEDTPQFFKRPLKALQNEDYESIKSICTDIVNSNEFSTLPSSKMEIVLLQATFDILLGQYDSALKAFSSILESKDSSKDVKINALIKRASLHTQLNCSEKAFSDFDEAIKIDEECADIYLHRGQVYLLENRMDAAKRDFDKAILYNPDFTAAFVKKYYTEYRLLIEEKHIHRIEEFVTDVERQCEKFPDHAECDMLYAQIMSDIGNYDKAEAYLERALKKDPDNVAIYVHRGLIHLQKTSSTDKTVEYIKKAIQLDAKCEFAYETLATIEVQRGNLEDAIRLFDEALRLAHTSQQLVHLYSLKNAAKAQLTIKNRYMK</sequence>
<evidence type="ECO:0000256" key="4">
    <source>
        <dbReference type="ARBA" id="ARBA00022787"/>
    </source>
</evidence>
<dbReference type="AlphaFoldDB" id="A0A3L8DSW6"/>
<feature type="repeat" description="TPR" evidence="10">
    <location>
        <begin position="508"/>
        <end position="541"/>
    </location>
</feature>
<dbReference type="Proteomes" id="UP000279307">
    <property type="component" value="Chromosome 4"/>
</dbReference>
<proteinExistence type="inferred from homology"/>
<keyword evidence="4" id="KW-1000">Mitochondrion outer membrane</keyword>
<gene>
    <name evidence="14" type="ORF">DMN91_003722</name>
</gene>
<dbReference type="Pfam" id="PF13181">
    <property type="entry name" value="TPR_8"/>
    <property type="match status" value="1"/>
</dbReference>
<dbReference type="Pfam" id="PF13428">
    <property type="entry name" value="TPR_14"/>
    <property type="match status" value="1"/>
</dbReference>
<reference evidence="14 15" key="1">
    <citation type="journal article" date="2018" name="Genome Res.">
        <title>The genomic architecture and molecular evolution of ant odorant receptors.</title>
        <authorList>
            <person name="McKenzie S.K."/>
            <person name="Kronauer D.J.C."/>
        </authorList>
    </citation>
    <scope>NUCLEOTIDE SEQUENCE [LARGE SCALE GENOMIC DNA]</scope>
    <source>
        <strain evidence="14">Clonal line C1</strain>
    </source>
</reference>
<dbReference type="InterPro" id="IPR011990">
    <property type="entry name" value="TPR-like_helical_dom_sf"/>
</dbReference>
<evidence type="ECO:0000256" key="1">
    <source>
        <dbReference type="ARBA" id="ARBA00004572"/>
    </source>
</evidence>
<dbReference type="GO" id="GO:0030943">
    <property type="term" value="F:mitochondrion targeting sequence binding"/>
    <property type="evidence" value="ECO:0007669"/>
    <property type="project" value="TreeGrafter"/>
</dbReference>
<evidence type="ECO:0000313" key="14">
    <source>
        <dbReference type="EMBL" id="RLU23517.1"/>
    </source>
</evidence>
<dbReference type="EMBL" id="QOIP01000004">
    <property type="protein sequence ID" value="RLU23517.1"/>
    <property type="molecule type" value="Genomic_DNA"/>
</dbReference>
<organism evidence="14 15">
    <name type="scientific">Ooceraea biroi</name>
    <name type="common">Clonal raider ant</name>
    <name type="synonym">Cerapachys biroi</name>
    <dbReference type="NCBI Taxonomy" id="2015173"/>
    <lineage>
        <taxon>Eukaryota</taxon>
        <taxon>Metazoa</taxon>
        <taxon>Ecdysozoa</taxon>
        <taxon>Arthropoda</taxon>
        <taxon>Hexapoda</taxon>
        <taxon>Insecta</taxon>
        <taxon>Pterygota</taxon>
        <taxon>Neoptera</taxon>
        <taxon>Endopterygota</taxon>
        <taxon>Hymenoptera</taxon>
        <taxon>Apocrita</taxon>
        <taxon>Aculeata</taxon>
        <taxon>Formicoidea</taxon>
        <taxon>Formicidae</taxon>
        <taxon>Dorylinae</taxon>
        <taxon>Ooceraea</taxon>
    </lineage>
</organism>
<dbReference type="GO" id="GO:0008320">
    <property type="term" value="F:protein transmembrane transporter activity"/>
    <property type="evidence" value="ECO:0007669"/>
    <property type="project" value="TreeGrafter"/>
</dbReference>
<feature type="repeat" description="TPR" evidence="10">
    <location>
        <begin position="364"/>
        <end position="397"/>
    </location>
</feature>
<dbReference type="OrthoDB" id="66418at2759"/>
<comment type="similarity">
    <text evidence="9">Belongs to the Tom70 family.</text>
</comment>